<sequence length="269" mass="31073">MCPTMEEFQAYLQGFIDTHSLAIPPFQEDMDQLLRTTLNIPKELSASVIQGDELNIARLIELYGPEGALGDYVGQAHRRLVLSICPLAAYILIPADERAVSSFLLVFTLVQLWLSDKVGMLDEPQPVFEHVPRNLVERPMLYPELLMVEWYAFLNDMQSEDIVWRCPWLNPQEMSVNSARFERIAGLTSFTFSFPGHILDQLGISQRNKHFGREHFELPDFNARNLHIYRCSWNDRELEGPLLDSITWLESCYVKWLHKEVKARSGGNF</sequence>
<evidence type="ECO:0000313" key="1">
    <source>
        <dbReference type="EMBL" id="KAI8572112.1"/>
    </source>
</evidence>
<keyword evidence="2" id="KW-1185">Reference proteome</keyword>
<accession>A0ACC0Q5G4</accession>
<dbReference type="Proteomes" id="UP001062846">
    <property type="component" value="Chromosome 1"/>
</dbReference>
<evidence type="ECO:0000313" key="2">
    <source>
        <dbReference type="Proteomes" id="UP001062846"/>
    </source>
</evidence>
<name>A0ACC0Q5G4_RHOML</name>
<organism evidence="1 2">
    <name type="scientific">Rhododendron molle</name>
    <name type="common">Chinese azalea</name>
    <name type="synonym">Azalea mollis</name>
    <dbReference type="NCBI Taxonomy" id="49168"/>
    <lineage>
        <taxon>Eukaryota</taxon>
        <taxon>Viridiplantae</taxon>
        <taxon>Streptophyta</taxon>
        <taxon>Embryophyta</taxon>
        <taxon>Tracheophyta</taxon>
        <taxon>Spermatophyta</taxon>
        <taxon>Magnoliopsida</taxon>
        <taxon>eudicotyledons</taxon>
        <taxon>Gunneridae</taxon>
        <taxon>Pentapetalae</taxon>
        <taxon>asterids</taxon>
        <taxon>Ericales</taxon>
        <taxon>Ericaceae</taxon>
        <taxon>Ericoideae</taxon>
        <taxon>Rhodoreae</taxon>
        <taxon>Rhododendron</taxon>
    </lineage>
</organism>
<comment type="caution">
    <text evidence="1">The sequence shown here is derived from an EMBL/GenBank/DDBJ whole genome shotgun (WGS) entry which is preliminary data.</text>
</comment>
<dbReference type="EMBL" id="CM046388">
    <property type="protein sequence ID" value="KAI8572112.1"/>
    <property type="molecule type" value="Genomic_DNA"/>
</dbReference>
<reference evidence="1" key="1">
    <citation type="submission" date="2022-02" db="EMBL/GenBank/DDBJ databases">
        <title>Plant Genome Project.</title>
        <authorList>
            <person name="Zhang R.-G."/>
        </authorList>
    </citation>
    <scope>NUCLEOTIDE SEQUENCE</scope>
    <source>
        <strain evidence="1">AT1</strain>
    </source>
</reference>
<proteinExistence type="predicted"/>
<gene>
    <name evidence="1" type="ORF">RHMOL_Rhmol01G0173200</name>
</gene>
<protein>
    <submittedName>
        <fullName evidence="1">Uncharacterized protein</fullName>
    </submittedName>
</protein>